<feature type="compositionally biased region" description="Basic and acidic residues" evidence="1">
    <location>
        <begin position="142"/>
        <end position="152"/>
    </location>
</feature>
<gene>
    <name evidence="2" type="ORF">hbim_02189</name>
</gene>
<organism evidence="2 3">
    <name type="scientific">Mycolicibacterium mageritense</name>
    <name type="common">Mycobacterium mageritense</name>
    <dbReference type="NCBI Taxonomy" id="53462"/>
    <lineage>
        <taxon>Bacteria</taxon>
        <taxon>Bacillati</taxon>
        <taxon>Actinomycetota</taxon>
        <taxon>Actinomycetes</taxon>
        <taxon>Mycobacteriales</taxon>
        <taxon>Mycobacteriaceae</taxon>
        <taxon>Mycolicibacterium</taxon>
    </lineage>
</organism>
<feature type="region of interest" description="Disordered" evidence="1">
    <location>
        <begin position="421"/>
        <end position="457"/>
    </location>
</feature>
<evidence type="ECO:0000313" key="2">
    <source>
        <dbReference type="EMBL" id="BDY28258.1"/>
    </source>
</evidence>
<feature type="region of interest" description="Disordered" evidence="1">
    <location>
        <begin position="180"/>
        <end position="221"/>
    </location>
</feature>
<accession>A0AAI8XMZ2</accession>
<feature type="region of interest" description="Disordered" evidence="1">
    <location>
        <begin position="109"/>
        <end position="168"/>
    </location>
</feature>
<evidence type="ECO:0000313" key="3">
    <source>
        <dbReference type="Proteomes" id="UP001241092"/>
    </source>
</evidence>
<dbReference type="Proteomes" id="UP001241092">
    <property type="component" value="Chromosome"/>
</dbReference>
<sequence length="589" mass="64923">MPAAAGNSVGAGTPTVVAPILPAARAGVARSAVAAVLRDAPVRHAAAASAAAVRTRAARAGAATSLAVAGAWSSTAAGFSSQVAGVAAEAGPTPAAGPGNPALAAAADPAQEAAVPGRPVQAAPARSAPPSWARRGGARPDAQSHRAWDRTRGSSPHWEPATAATPSACQTAGEWGALGHRRRDVGQVQARPPRTDRRAHRAHQVAAAPRARQPDLPTTRSAQRWVQRRLVVVSRGQPVLRHPRHPPPLPKQVLRQLPARPAAPALPAHAAHAVLPSARVGAPHELRSRRPQVPRALREPVRSRKPLVGCCRRVRARHQVGPIPVQTMRHRRIRRRFRRKHRRCHLRRYPQPHRQCLLRRASVVARATGQREPRCRRTQKKPPAFRVAVRPARILQSPPVAARVTDQHARQCRQTRKHPMAVPAMPHHRHHQLRCPRRDSRRSLRAQREQDREIPGKCHHLLHARDLARVRRHRLGRENARRRLPARSRHPRSTRSRCHRPRRRAHRRISGRPHRTRTNRHRNRRPHRVRDAAPGQHRQRDPPALPPAIAAHLPLGSQGGRPTDSALARPGAEQFDVRRSAEGWPGVHA</sequence>
<feature type="compositionally biased region" description="Low complexity" evidence="1">
    <location>
        <begin position="109"/>
        <end position="135"/>
    </location>
</feature>
<proteinExistence type="predicted"/>
<feature type="region of interest" description="Disordered" evidence="1">
    <location>
        <begin position="472"/>
        <end position="589"/>
    </location>
</feature>
<name>A0AAI8XMZ2_MYCME</name>
<dbReference type="EMBL" id="AP027452">
    <property type="protein sequence ID" value="BDY28258.1"/>
    <property type="molecule type" value="Genomic_DNA"/>
</dbReference>
<feature type="compositionally biased region" description="Basic and acidic residues" evidence="1">
    <location>
        <begin position="436"/>
        <end position="456"/>
    </location>
</feature>
<dbReference type="AlphaFoldDB" id="A0AAI8XMZ2"/>
<feature type="compositionally biased region" description="Basic residues" evidence="1">
    <location>
        <begin position="482"/>
        <end position="528"/>
    </location>
</feature>
<reference evidence="2" key="1">
    <citation type="submission" date="2023-03" db="EMBL/GenBank/DDBJ databases">
        <title>Draft genome sequence of a Mycolicibacterium mageritense strain H4_3_1 isolated from a hybrid biological-inorganic system reactor.</title>
        <authorList>
            <person name="Feng X."/>
            <person name="Kazama D."/>
            <person name="Sato K."/>
            <person name="Kobayashi H."/>
        </authorList>
    </citation>
    <scope>NUCLEOTIDE SEQUENCE</scope>
    <source>
        <strain evidence="2">H4_3_1</strain>
    </source>
</reference>
<evidence type="ECO:0000256" key="1">
    <source>
        <dbReference type="SAM" id="MobiDB-lite"/>
    </source>
</evidence>
<protein>
    <submittedName>
        <fullName evidence="2">Uncharacterized protein</fullName>
    </submittedName>
</protein>
<feature type="compositionally biased region" description="Basic residues" evidence="1">
    <location>
        <begin position="426"/>
        <end position="435"/>
    </location>
</feature>